<comment type="cofactor">
    <cofactor evidence="1 17">
        <name>pyridoxal 5'-phosphate</name>
        <dbReference type="ChEBI" id="CHEBI:597326"/>
    </cofactor>
</comment>
<gene>
    <name evidence="20" type="ORF">H8E23_05440</name>
</gene>
<evidence type="ECO:0000313" key="20">
    <source>
        <dbReference type="EMBL" id="MBC8360821.1"/>
    </source>
</evidence>
<evidence type="ECO:0000256" key="5">
    <source>
        <dbReference type="ARBA" id="ARBA00005072"/>
    </source>
</evidence>
<evidence type="ECO:0000256" key="9">
    <source>
        <dbReference type="ARBA" id="ARBA00022679"/>
    </source>
</evidence>
<dbReference type="UniPathway" id="UPA00047">
    <property type="reaction ID" value="UER00058"/>
</dbReference>
<comment type="pathway">
    <text evidence="5">Amino-acid biosynthesis; L-leucine biosynthesis; L-leucine from 3-methyl-2-oxobutanoate: step 4/4.</text>
</comment>
<keyword evidence="7 18" id="KW-0032">Aminotransferase</keyword>
<dbReference type="GO" id="GO:0009099">
    <property type="term" value="P:L-valine biosynthetic process"/>
    <property type="evidence" value="ECO:0007669"/>
    <property type="project" value="UniProtKB-UniPathway"/>
</dbReference>
<dbReference type="Gene3D" id="3.30.470.10">
    <property type="match status" value="1"/>
</dbReference>
<dbReference type="InterPro" id="IPR001544">
    <property type="entry name" value="Aminotrans_IV"/>
</dbReference>
<keyword evidence="9 18" id="KW-0808">Transferase</keyword>
<dbReference type="InterPro" id="IPR033939">
    <property type="entry name" value="BCAT_family"/>
</dbReference>
<evidence type="ECO:0000256" key="16">
    <source>
        <dbReference type="RuleBase" id="RU004106"/>
    </source>
</evidence>
<dbReference type="GO" id="GO:0009098">
    <property type="term" value="P:L-leucine biosynthetic process"/>
    <property type="evidence" value="ECO:0007669"/>
    <property type="project" value="UniProtKB-UniPathway"/>
</dbReference>
<keyword evidence="11 18" id="KW-0100">Branched-chain amino acid biosynthesis</keyword>
<comment type="similarity">
    <text evidence="6 16">Belongs to the class-IV pyridoxal-phosphate-dependent aminotransferase family.</text>
</comment>
<dbReference type="PANTHER" id="PTHR11825:SF44">
    <property type="entry name" value="BRANCHED-CHAIN-AMINO-ACID AMINOTRANSFERASE"/>
    <property type="match status" value="1"/>
</dbReference>
<dbReference type="AlphaFoldDB" id="A0A8J6NPX9"/>
<evidence type="ECO:0000256" key="19">
    <source>
        <dbReference type="SAM" id="MobiDB-lite"/>
    </source>
</evidence>
<dbReference type="PIRSF" id="PIRSF006468">
    <property type="entry name" value="BCAT1"/>
    <property type="match status" value="1"/>
</dbReference>
<dbReference type="Pfam" id="PF01063">
    <property type="entry name" value="Aminotran_4"/>
    <property type="match status" value="1"/>
</dbReference>
<keyword evidence="8 18" id="KW-0028">Amino-acid biosynthesis</keyword>
<dbReference type="InterPro" id="IPR005786">
    <property type="entry name" value="B_amino_transII"/>
</dbReference>
<evidence type="ECO:0000256" key="13">
    <source>
        <dbReference type="ARBA" id="ARBA00048798"/>
    </source>
</evidence>
<dbReference type="InterPro" id="IPR036038">
    <property type="entry name" value="Aminotransferase-like"/>
</dbReference>
<keyword evidence="10 17" id="KW-0663">Pyridoxal phosphate</keyword>
<dbReference type="GO" id="GO:0009097">
    <property type="term" value="P:isoleucine biosynthetic process"/>
    <property type="evidence" value="ECO:0007669"/>
    <property type="project" value="UniProtKB-UniPathway"/>
</dbReference>
<comment type="catalytic activity">
    <reaction evidence="14 18">
        <text>L-leucine + 2-oxoglutarate = 4-methyl-2-oxopentanoate + L-glutamate</text>
        <dbReference type="Rhea" id="RHEA:18321"/>
        <dbReference type="ChEBI" id="CHEBI:16810"/>
        <dbReference type="ChEBI" id="CHEBI:17865"/>
        <dbReference type="ChEBI" id="CHEBI:29985"/>
        <dbReference type="ChEBI" id="CHEBI:57427"/>
        <dbReference type="EC" id="2.6.1.42"/>
    </reaction>
</comment>
<evidence type="ECO:0000256" key="12">
    <source>
        <dbReference type="ARBA" id="ARBA00048212"/>
    </source>
</evidence>
<dbReference type="NCBIfam" id="TIGR01123">
    <property type="entry name" value="ilvE_II"/>
    <property type="match status" value="1"/>
</dbReference>
<evidence type="ECO:0000256" key="18">
    <source>
        <dbReference type="RuleBase" id="RU004517"/>
    </source>
</evidence>
<comment type="function">
    <text evidence="2">Acts on leucine, isoleucine and valine.</text>
</comment>
<dbReference type="UniPathway" id="UPA00049">
    <property type="reaction ID" value="UER00062"/>
</dbReference>
<dbReference type="EC" id="2.6.1.42" evidence="18"/>
<dbReference type="Gene3D" id="3.20.10.10">
    <property type="entry name" value="D-amino Acid Aminotransferase, subunit A, domain 2"/>
    <property type="match status" value="1"/>
</dbReference>
<dbReference type="PROSITE" id="PS00770">
    <property type="entry name" value="AA_TRANSFER_CLASS_4"/>
    <property type="match status" value="1"/>
</dbReference>
<evidence type="ECO:0000256" key="6">
    <source>
        <dbReference type="ARBA" id="ARBA00009320"/>
    </source>
</evidence>
<accession>A0A8J6NPX9</accession>
<comment type="caution">
    <text evidence="20">The sequence shown here is derived from an EMBL/GenBank/DDBJ whole genome shotgun (WGS) entry which is preliminary data.</text>
</comment>
<evidence type="ECO:0000256" key="3">
    <source>
        <dbReference type="ARBA" id="ARBA00004824"/>
    </source>
</evidence>
<organism evidence="20 21">
    <name type="scientific">Candidatus Desulfatibia profunda</name>
    <dbReference type="NCBI Taxonomy" id="2841695"/>
    <lineage>
        <taxon>Bacteria</taxon>
        <taxon>Pseudomonadati</taxon>
        <taxon>Thermodesulfobacteriota</taxon>
        <taxon>Desulfobacteria</taxon>
        <taxon>Desulfobacterales</taxon>
        <taxon>Desulfobacterales incertae sedis</taxon>
        <taxon>Candidatus Desulfatibia</taxon>
    </lineage>
</organism>
<dbReference type="UniPathway" id="UPA00048">
    <property type="reaction ID" value="UER00073"/>
</dbReference>
<evidence type="ECO:0000256" key="17">
    <source>
        <dbReference type="RuleBase" id="RU004516"/>
    </source>
</evidence>
<evidence type="ECO:0000256" key="10">
    <source>
        <dbReference type="ARBA" id="ARBA00022898"/>
    </source>
</evidence>
<evidence type="ECO:0000256" key="11">
    <source>
        <dbReference type="ARBA" id="ARBA00023304"/>
    </source>
</evidence>
<name>A0A8J6NPX9_9BACT</name>
<dbReference type="EMBL" id="JACNJH010000108">
    <property type="protein sequence ID" value="MBC8360821.1"/>
    <property type="molecule type" value="Genomic_DNA"/>
</dbReference>
<proteinExistence type="inferred from homology"/>
<feature type="compositionally biased region" description="Polar residues" evidence="19">
    <location>
        <begin position="1"/>
        <end position="11"/>
    </location>
</feature>
<evidence type="ECO:0000256" key="15">
    <source>
        <dbReference type="PIRSR" id="PIRSR006468-1"/>
    </source>
</evidence>
<evidence type="ECO:0000256" key="8">
    <source>
        <dbReference type="ARBA" id="ARBA00022605"/>
    </source>
</evidence>
<evidence type="ECO:0000256" key="7">
    <source>
        <dbReference type="ARBA" id="ARBA00022576"/>
    </source>
</evidence>
<evidence type="ECO:0000256" key="1">
    <source>
        <dbReference type="ARBA" id="ARBA00001933"/>
    </source>
</evidence>
<dbReference type="InterPro" id="IPR043132">
    <property type="entry name" value="BCAT-like_C"/>
</dbReference>
<dbReference type="CDD" id="cd01557">
    <property type="entry name" value="BCAT_beta_family"/>
    <property type="match status" value="1"/>
</dbReference>
<comment type="catalytic activity">
    <reaction evidence="13 18">
        <text>L-isoleucine + 2-oxoglutarate = (S)-3-methyl-2-oxopentanoate + L-glutamate</text>
        <dbReference type="Rhea" id="RHEA:24801"/>
        <dbReference type="ChEBI" id="CHEBI:16810"/>
        <dbReference type="ChEBI" id="CHEBI:29985"/>
        <dbReference type="ChEBI" id="CHEBI:35146"/>
        <dbReference type="ChEBI" id="CHEBI:58045"/>
        <dbReference type="EC" id="2.6.1.42"/>
    </reaction>
</comment>
<dbReference type="InterPro" id="IPR043131">
    <property type="entry name" value="BCAT-like_N"/>
</dbReference>
<feature type="region of interest" description="Disordered" evidence="19">
    <location>
        <begin position="1"/>
        <end position="23"/>
    </location>
</feature>
<comment type="pathway">
    <text evidence="3">Amino-acid biosynthesis; L-isoleucine biosynthesis; L-isoleucine from 2-oxobutanoate: step 4/4.</text>
</comment>
<sequence length="356" mass="39692">MEISVTKSTKIGQKPRPKDSELGFGKYTTDHMFLMDFSREKGWHSARIEPYGNLSLDPAAMVLHYNQEVFEGLKAYHLMDGGIGLFRPEKNIERMNASARRMVMPEVDPDVILRALKELILLEREWIPKSEGTSLYIRPTMIATEPALGVRPAEQYLYYIILGPVGAYYREGFSPTKIFVSDEYVRAAKGGAGEAKTSGNYGPTLLASKQAAKKGYTQVLWIDAKERKYVEEVGTSNIFFLIDDELVTPPLGGTILPGVTRDSVLHIARVWGLNVSERLITIQEVVDDAKSGALKEMFATGTAAVISPVGEICYKENVFQIADGKTGDLSRKLYDEITGIQDGRKEDPFGWRLRIG</sequence>
<dbReference type="NCBIfam" id="NF009897">
    <property type="entry name" value="PRK13357.1"/>
    <property type="match status" value="1"/>
</dbReference>
<evidence type="ECO:0000256" key="2">
    <source>
        <dbReference type="ARBA" id="ARBA00003109"/>
    </source>
</evidence>
<protein>
    <recommendedName>
        <fullName evidence="18">Branched-chain-amino-acid aminotransferase</fullName>
        <ecNumber evidence="18">2.6.1.42</ecNumber>
    </recommendedName>
</protein>
<dbReference type="PANTHER" id="PTHR11825">
    <property type="entry name" value="SUBGROUP IIII AMINOTRANSFERASE"/>
    <property type="match status" value="1"/>
</dbReference>
<evidence type="ECO:0000256" key="14">
    <source>
        <dbReference type="ARBA" id="ARBA00049229"/>
    </source>
</evidence>
<comment type="catalytic activity">
    <reaction evidence="12 18">
        <text>L-valine + 2-oxoglutarate = 3-methyl-2-oxobutanoate + L-glutamate</text>
        <dbReference type="Rhea" id="RHEA:24813"/>
        <dbReference type="ChEBI" id="CHEBI:11851"/>
        <dbReference type="ChEBI" id="CHEBI:16810"/>
        <dbReference type="ChEBI" id="CHEBI:29985"/>
        <dbReference type="ChEBI" id="CHEBI:57762"/>
        <dbReference type="EC" id="2.6.1.42"/>
    </reaction>
</comment>
<evidence type="ECO:0000256" key="4">
    <source>
        <dbReference type="ARBA" id="ARBA00004931"/>
    </source>
</evidence>
<reference evidence="20 21" key="1">
    <citation type="submission" date="2020-08" db="EMBL/GenBank/DDBJ databases">
        <title>Bridging the membrane lipid divide: bacteria of the FCB group superphylum have the potential to synthesize archaeal ether lipids.</title>
        <authorList>
            <person name="Villanueva L."/>
            <person name="Von Meijenfeldt F.A.B."/>
            <person name="Westbye A.B."/>
            <person name="Yadav S."/>
            <person name="Hopmans E.C."/>
            <person name="Dutilh B.E."/>
            <person name="Sinninghe Damste J.S."/>
        </authorList>
    </citation>
    <scope>NUCLEOTIDE SEQUENCE [LARGE SCALE GENOMIC DNA]</scope>
    <source>
        <strain evidence="20">NIOZ-UU30</strain>
    </source>
</reference>
<dbReference type="InterPro" id="IPR018300">
    <property type="entry name" value="Aminotrans_IV_CS"/>
</dbReference>
<dbReference type="SUPFAM" id="SSF56752">
    <property type="entry name" value="D-aminoacid aminotransferase-like PLP-dependent enzymes"/>
    <property type="match status" value="1"/>
</dbReference>
<dbReference type="Proteomes" id="UP000603434">
    <property type="component" value="Unassembled WGS sequence"/>
</dbReference>
<evidence type="ECO:0000313" key="21">
    <source>
        <dbReference type="Proteomes" id="UP000603434"/>
    </source>
</evidence>
<dbReference type="GO" id="GO:0004084">
    <property type="term" value="F:branched-chain-amino-acid transaminase activity"/>
    <property type="evidence" value="ECO:0007669"/>
    <property type="project" value="UniProtKB-EC"/>
</dbReference>
<feature type="modified residue" description="N6-(pyridoxal phosphate)lysine" evidence="15">
    <location>
        <position position="196"/>
    </location>
</feature>
<comment type="pathway">
    <text evidence="4">Amino-acid biosynthesis; L-valine biosynthesis; L-valine from pyruvate: step 4/4.</text>
</comment>